<evidence type="ECO:0000256" key="8">
    <source>
        <dbReference type="ARBA" id="ARBA00022968"/>
    </source>
</evidence>
<evidence type="ECO:0000256" key="10">
    <source>
        <dbReference type="ARBA" id="ARBA00023002"/>
    </source>
</evidence>
<feature type="chain" id="PRO_5019302056" description="procollagen-proline 4-dioxygenase" evidence="14">
    <location>
        <begin position="24"/>
        <end position="320"/>
    </location>
</feature>
<comment type="subcellular location">
    <subcellularLocation>
        <location evidence="2">Endoplasmic reticulum membrane</location>
        <topology evidence="2">Single-pass type II membrane protein</topology>
    </subcellularLocation>
</comment>
<dbReference type="EMBL" id="QPKB01000002">
    <property type="protein sequence ID" value="RWR77427.1"/>
    <property type="molecule type" value="Genomic_DNA"/>
</dbReference>
<reference evidence="17 18" key="1">
    <citation type="journal article" date="2019" name="Nat. Plants">
        <title>Stout camphor tree genome fills gaps in understanding of flowering plant genome evolution.</title>
        <authorList>
            <person name="Chaw S.M."/>
            <person name="Liu Y.C."/>
            <person name="Wu Y.W."/>
            <person name="Wang H.Y."/>
            <person name="Lin C.I."/>
            <person name="Wu C.S."/>
            <person name="Ke H.M."/>
            <person name="Chang L.Y."/>
            <person name="Hsu C.Y."/>
            <person name="Yang H.T."/>
            <person name="Sudianto E."/>
            <person name="Hsu M.H."/>
            <person name="Wu K.P."/>
            <person name="Wang L.N."/>
            <person name="Leebens-Mack J.H."/>
            <person name="Tsai I.J."/>
        </authorList>
    </citation>
    <scope>NUCLEOTIDE SEQUENCE [LARGE SCALE GENOMIC DNA]</scope>
    <source>
        <strain evidence="18">cv. Chaw 1501</strain>
        <tissue evidence="17">Young leaves</tissue>
    </source>
</reference>
<evidence type="ECO:0000256" key="1">
    <source>
        <dbReference type="ARBA" id="ARBA00001961"/>
    </source>
</evidence>
<dbReference type="InterPro" id="IPR003582">
    <property type="entry name" value="ShKT_dom"/>
</dbReference>
<dbReference type="Proteomes" id="UP000283530">
    <property type="component" value="Unassembled WGS sequence"/>
</dbReference>
<dbReference type="InterPro" id="IPR005123">
    <property type="entry name" value="Oxoglu/Fe-dep_dioxygenase_dom"/>
</dbReference>
<dbReference type="GO" id="GO:0005506">
    <property type="term" value="F:iron ion binding"/>
    <property type="evidence" value="ECO:0007669"/>
    <property type="project" value="InterPro"/>
</dbReference>
<dbReference type="Gene3D" id="2.60.120.620">
    <property type="entry name" value="q2cbj1_9rhob like domain"/>
    <property type="match status" value="1"/>
</dbReference>
<dbReference type="SMART" id="SM00702">
    <property type="entry name" value="P4Hc"/>
    <property type="match status" value="1"/>
</dbReference>
<feature type="domain" description="ShKT" evidence="16">
    <location>
        <begin position="280"/>
        <end position="320"/>
    </location>
</feature>
<dbReference type="PROSITE" id="PS51670">
    <property type="entry name" value="SHKT"/>
    <property type="match status" value="1"/>
</dbReference>
<dbReference type="OrthoDB" id="420380at2759"/>
<dbReference type="EC" id="1.14.11.2" evidence="4"/>
<comment type="similarity">
    <text evidence="3">Belongs to the P4HA family.</text>
</comment>
<evidence type="ECO:0000256" key="3">
    <source>
        <dbReference type="ARBA" id="ARBA00006511"/>
    </source>
</evidence>
<evidence type="ECO:0000259" key="16">
    <source>
        <dbReference type="PROSITE" id="PS51670"/>
    </source>
</evidence>
<keyword evidence="10" id="KW-0560">Oxidoreductase</keyword>
<dbReference type="InterPro" id="IPR006620">
    <property type="entry name" value="Pro_4_hyd_alph"/>
</dbReference>
<evidence type="ECO:0000256" key="5">
    <source>
        <dbReference type="ARBA" id="ARBA00022692"/>
    </source>
</evidence>
<evidence type="ECO:0000256" key="7">
    <source>
        <dbReference type="ARBA" id="ARBA00022964"/>
    </source>
</evidence>
<feature type="signal peptide" evidence="14">
    <location>
        <begin position="1"/>
        <end position="23"/>
    </location>
</feature>
<dbReference type="GO" id="GO:0005789">
    <property type="term" value="C:endoplasmic reticulum membrane"/>
    <property type="evidence" value="ECO:0007669"/>
    <property type="project" value="UniProtKB-SubCell"/>
</dbReference>
<protein>
    <recommendedName>
        <fullName evidence="4">procollagen-proline 4-dioxygenase</fullName>
        <ecNumber evidence="4">1.14.11.2</ecNumber>
    </recommendedName>
</protein>
<comment type="catalytic activity">
    <reaction evidence="13">
        <text>L-prolyl-[collagen] + 2-oxoglutarate + O2 = trans-4-hydroxy-L-prolyl-[collagen] + succinate + CO2</text>
        <dbReference type="Rhea" id="RHEA:18945"/>
        <dbReference type="Rhea" id="RHEA-COMP:11676"/>
        <dbReference type="Rhea" id="RHEA-COMP:11680"/>
        <dbReference type="ChEBI" id="CHEBI:15379"/>
        <dbReference type="ChEBI" id="CHEBI:16526"/>
        <dbReference type="ChEBI" id="CHEBI:16810"/>
        <dbReference type="ChEBI" id="CHEBI:30031"/>
        <dbReference type="ChEBI" id="CHEBI:50342"/>
        <dbReference type="ChEBI" id="CHEBI:61965"/>
        <dbReference type="EC" id="1.14.11.2"/>
    </reaction>
</comment>
<keyword evidence="8" id="KW-0735">Signal-anchor</keyword>
<evidence type="ECO:0000256" key="6">
    <source>
        <dbReference type="ARBA" id="ARBA00022723"/>
    </source>
</evidence>
<dbReference type="PANTHER" id="PTHR10869">
    <property type="entry name" value="PROLYL 4-HYDROXYLASE ALPHA SUBUNIT"/>
    <property type="match status" value="1"/>
</dbReference>
<keyword evidence="14" id="KW-0732">Signal</keyword>
<dbReference type="SMART" id="SM00254">
    <property type="entry name" value="ShKT"/>
    <property type="match status" value="1"/>
</dbReference>
<keyword evidence="9" id="KW-1133">Transmembrane helix</keyword>
<evidence type="ECO:0000313" key="17">
    <source>
        <dbReference type="EMBL" id="RWR77427.1"/>
    </source>
</evidence>
<dbReference type="GO" id="GO:0031418">
    <property type="term" value="F:L-ascorbic acid binding"/>
    <property type="evidence" value="ECO:0007669"/>
    <property type="project" value="InterPro"/>
</dbReference>
<comment type="cofactor">
    <cofactor evidence="1">
        <name>L-ascorbate</name>
        <dbReference type="ChEBI" id="CHEBI:38290"/>
    </cofactor>
</comment>
<dbReference type="Pfam" id="PF13640">
    <property type="entry name" value="2OG-FeII_Oxy_3"/>
    <property type="match status" value="1"/>
</dbReference>
<evidence type="ECO:0000259" key="15">
    <source>
        <dbReference type="PROSITE" id="PS51471"/>
    </source>
</evidence>
<dbReference type="AlphaFoldDB" id="A0A443NFY3"/>
<gene>
    <name evidence="17" type="ORF">CKAN_00591400</name>
</gene>
<name>A0A443NFY3_9MAGN</name>
<accession>A0A443NFY3</accession>
<dbReference type="PANTHER" id="PTHR10869:SF238">
    <property type="entry name" value="PROLYL 4-HYDROXYLASE 6-RELATED"/>
    <property type="match status" value="1"/>
</dbReference>
<dbReference type="PROSITE" id="PS51471">
    <property type="entry name" value="FE2OG_OXY"/>
    <property type="match status" value="1"/>
</dbReference>
<evidence type="ECO:0000256" key="12">
    <source>
        <dbReference type="ARBA" id="ARBA00023136"/>
    </source>
</evidence>
<keyword evidence="7" id="KW-0223">Dioxygenase</keyword>
<dbReference type="STRING" id="337451.A0A443NFY3"/>
<organism evidence="17 18">
    <name type="scientific">Cinnamomum micranthum f. kanehirae</name>
    <dbReference type="NCBI Taxonomy" id="337451"/>
    <lineage>
        <taxon>Eukaryota</taxon>
        <taxon>Viridiplantae</taxon>
        <taxon>Streptophyta</taxon>
        <taxon>Embryophyta</taxon>
        <taxon>Tracheophyta</taxon>
        <taxon>Spermatophyta</taxon>
        <taxon>Magnoliopsida</taxon>
        <taxon>Magnoliidae</taxon>
        <taxon>Laurales</taxon>
        <taxon>Lauraceae</taxon>
        <taxon>Cinnamomum</taxon>
    </lineage>
</organism>
<dbReference type="InterPro" id="IPR045054">
    <property type="entry name" value="P4HA-like"/>
</dbReference>
<evidence type="ECO:0000313" key="18">
    <source>
        <dbReference type="Proteomes" id="UP000283530"/>
    </source>
</evidence>
<keyword evidence="11" id="KW-0408">Iron</keyword>
<comment type="caution">
    <text evidence="17">The sequence shown here is derived from an EMBL/GenBank/DDBJ whole genome shotgun (WGS) entry which is preliminary data.</text>
</comment>
<keyword evidence="6" id="KW-0479">Metal-binding</keyword>
<evidence type="ECO:0000256" key="14">
    <source>
        <dbReference type="SAM" id="SignalP"/>
    </source>
</evidence>
<sequence>MASLLSIYLFQFLAFSFPLPSLSSRSYGVEVNGKEGRQEPIILQLGNLTRGIGFDPSRVFQLSWNPRAFLYKGFLSAEECDHLISLAQGKLQNTSEIGTGRAGLIHTGSQMFLDRGQMSLNSDLCHISEFSQSSENGEPMRILHYGIKEEFKPHFDFYQDISQSAFSGNRVATVFMFLSNVTQGGEIILPHLQVKGTQSEDRTSSDCAKSEYGIKAIKGNALLLFNLHLNATTDNSSLHGSCPVVEGEKWSATKWIRAKAFDVRKYSISVSSSSSDGEECTDEDNNCPQWASLGECQKNPVFMIGTPDYYGTCRKSCHIC</sequence>
<keyword evidence="5" id="KW-0812">Transmembrane</keyword>
<evidence type="ECO:0000256" key="4">
    <source>
        <dbReference type="ARBA" id="ARBA00012269"/>
    </source>
</evidence>
<evidence type="ECO:0000256" key="13">
    <source>
        <dbReference type="ARBA" id="ARBA00049169"/>
    </source>
</evidence>
<keyword evidence="12" id="KW-0472">Membrane</keyword>
<dbReference type="GO" id="GO:0004656">
    <property type="term" value="F:procollagen-proline 4-dioxygenase activity"/>
    <property type="evidence" value="ECO:0007669"/>
    <property type="project" value="UniProtKB-EC"/>
</dbReference>
<dbReference type="InterPro" id="IPR044862">
    <property type="entry name" value="Pro_4_hyd_alph_FE2OG_OXY"/>
</dbReference>
<feature type="domain" description="Fe2OG dioxygenase" evidence="15">
    <location>
        <begin position="136"/>
        <end position="258"/>
    </location>
</feature>
<evidence type="ECO:0000256" key="2">
    <source>
        <dbReference type="ARBA" id="ARBA00004648"/>
    </source>
</evidence>
<keyword evidence="18" id="KW-1185">Reference proteome</keyword>
<evidence type="ECO:0000256" key="9">
    <source>
        <dbReference type="ARBA" id="ARBA00022989"/>
    </source>
</evidence>
<proteinExistence type="inferred from homology"/>
<evidence type="ECO:0000256" key="11">
    <source>
        <dbReference type="ARBA" id="ARBA00023004"/>
    </source>
</evidence>